<sequence length="280" mass="33195">MGLRDVSDWKKDEERQASGTREKFWLIHPDNTHRYLFKIPKENTGEAWAEVVASKIGQRIGLNMMEADLAVYDGIVGVLSKNFVFDSEEFYEGGDLFFTITEDFDRYNLKHYHFPNIIKVLFEFHLEKKFVQIPIFDALIANQDRHCDNWGIIVHHTSCKLAPIYDNGASLGYQLKEERILKMFQDQRMFDAFTNRSFSLIGLPHKKKPKYKELLSFIYGLYPKEVKEEIDRISQINEQQIISVLEGISENAMSKIHKEWVLKLLQYRKEWLLNWYMEVR</sequence>
<gene>
    <name evidence="4" type="ORF">BRO54_3344</name>
</gene>
<dbReference type="Pfam" id="PF07804">
    <property type="entry name" value="HipA_C"/>
    <property type="match status" value="1"/>
</dbReference>
<dbReference type="Gene3D" id="1.10.1070.20">
    <property type="match status" value="1"/>
</dbReference>
<protein>
    <recommendedName>
        <fullName evidence="3">HipA-like C-terminal domain-containing protein</fullName>
    </recommendedName>
</protein>
<reference evidence="5" key="2">
    <citation type="submission" date="2017-01" db="EMBL/GenBank/DDBJ databases">
        <title>Genome sequencing and annotation of Geobacillus sp. 1017, a Hydrocarbon-Oxidizing Thermophilic Bacterium Isolated from a Heavy Oil Reservoir (China).</title>
        <authorList>
            <person name="Kadnikov V.V."/>
            <person name="Mardanov A.V."/>
            <person name="Poltaraus A.B."/>
            <person name="Sokolova D.S."/>
            <person name="Semenova E.M."/>
            <person name="Ravin N.V."/>
            <person name="Tourova T.P."/>
            <person name="Nazina T.N."/>
        </authorList>
    </citation>
    <scope>NUCLEOTIDE SEQUENCE [LARGE SCALE GENOMIC DNA]</scope>
    <source>
        <strain evidence="5">1017</strain>
    </source>
</reference>
<reference evidence="4 5" key="1">
    <citation type="submission" date="2016-11" db="EMBL/GenBank/DDBJ databases">
        <authorList>
            <person name="Kadnikov V."/>
            <person name="Nazina T."/>
        </authorList>
    </citation>
    <scope>NUCLEOTIDE SEQUENCE [LARGE SCALE GENOMIC DNA]</scope>
    <source>
        <strain evidence="4 5">1017</strain>
    </source>
</reference>
<dbReference type="AlphaFoldDB" id="A0A1Q5SNB5"/>
<dbReference type="EMBL" id="MQMG01000057">
    <property type="protein sequence ID" value="OKO89416.1"/>
    <property type="molecule type" value="Genomic_DNA"/>
</dbReference>
<name>A0A1Q5SNB5_9BACL</name>
<evidence type="ECO:0000259" key="3">
    <source>
        <dbReference type="Pfam" id="PF07804"/>
    </source>
</evidence>
<evidence type="ECO:0000313" key="5">
    <source>
        <dbReference type="Proteomes" id="UP000186030"/>
    </source>
</evidence>
<dbReference type="GO" id="GO:0016301">
    <property type="term" value="F:kinase activity"/>
    <property type="evidence" value="ECO:0007669"/>
    <property type="project" value="UniProtKB-KW"/>
</dbReference>
<evidence type="ECO:0000313" key="4">
    <source>
        <dbReference type="EMBL" id="OKO89416.1"/>
    </source>
</evidence>
<organism evidence="4 5">
    <name type="scientific">Geobacillus proteiniphilus</name>
    <dbReference type="NCBI Taxonomy" id="860353"/>
    <lineage>
        <taxon>Bacteria</taxon>
        <taxon>Bacillati</taxon>
        <taxon>Bacillota</taxon>
        <taxon>Bacilli</taxon>
        <taxon>Bacillales</taxon>
        <taxon>Anoxybacillaceae</taxon>
        <taxon>Geobacillus</taxon>
    </lineage>
</organism>
<dbReference type="InterPro" id="IPR012893">
    <property type="entry name" value="HipA-like_C"/>
</dbReference>
<keyword evidence="2" id="KW-0418">Kinase</keyword>
<keyword evidence="1" id="KW-0808">Transferase</keyword>
<dbReference type="RefSeq" id="WP_074044576.1">
    <property type="nucleotide sequence ID" value="NZ_MQMG01000057.1"/>
</dbReference>
<feature type="domain" description="HipA-like C-terminal" evidence="3">
    <location>
        <begin position="17"/>
        <end position="184"/>
    </location>
</feature>
<proteinExistence type="predicted"/>
<dbReference type="Proteomes" id="UP000186030">
    <property type="component" value="Unassembled WGS sequence"/>
</dbReference>
<accession>A0A1Q5SNB5</accession>
<evidence type="ECO:0000256" key="1">
    <source>
        <dbReference type="ARBA" id="ARBA00022679"/>
    </source>
</evidence>
<comment type="caution">
    <text evidence="4">The sequence shown here is derived from an EMBL/GenBank/DDBJ whole genome shotgun (WGS) entry which is preliminary data.</text>
</comment>
<evidence type="ECO:0000256" key="2">
    <source>
        <dbReference type="ARBA" id="ARBA00022777"/>
    </source>
</evidence>